<sequence>MQKNRWKVYDIPHRAIRYALSELVQETGRTDFSNREEVDTFFLLCSEVFRILEIHARDEEAVSLRHLETKLPNSSLRDKETHSRLEKKIQELSLLAGNIKTSSHLGEGKEIWMGEEFYENLIDFQAQYFLHMREEETETQAKIHEHFTDEELQAHQKEIMASLDKEDICLWAKFILPNLPEERRKQFEGMLAAFA</sequence>
<proteinExistence type="predicted"/>
<evidence type="ECO:0000313" key="1">
    <source>
        <dbReference type="EMBL" id="TGK07630.1"/>
    </source>
</evidence>
<organism evidence="1 2">
    <name type="scientific">Leptospira semungkisensis</name>
    <dbReference type="NCBI Taxonomy" id="2484985"/>
    <lineage>
        <taxon>Bacteria</taxon>
        <taxon>Pseudomonadati</taxon>
        <taxon>Spirochaetota</taxon>
        <taxon>Spirochaetia</taxon>
        <taxon>Leptospirales</taxon>
        <taxon>Leptospiraceae</taxon>
        <taxon>Leptospira</taxon>
    </lineage>
</organism>
<evidence type="ECO:0000313" key="2">
    <source>
        <dbReference type="Proteomes" id="UP000297453"/>
    </source>
</evidence>
<dbReference type="Proteomes" id="UP000297453">
    <property type="component" value="Unassembled WGS sequence"/>
</dbReference>
<gene>
    <name evidence="1" type="ORF">EHO59_05900</name>
</gene>
<keyword evidence="2" id="KW-1185">Reference proteome</keyword>
<comment type="caution">
    <text evidence="1">The sequence shown here is derived from an EMBL/GenBank/DDBJ whole genome shotgun (WGS) entry which is preliminary data.</text>
</comment>
<dbReference type="OrthoDB" id="342724at2"/>
<dbReference type="AlphaFoldDB" id="A0A4R9G998"/>
<dbReference type="EMBL" id="RQEP01000005">
    <property type="protein sequence ID" value="TGK07630.1"/>
    <property type="molecule type" value="Genomic_DNA"/>
</dbReference>
<dbReference type="Gene3D" id="1.20.120.520">
    <property type="entry name" value="nmb1532 protein domain like"/>
    <property type="match status" value="1"/>
</dbReference>
<name>A0A4R9G998_9LEPT</name>
<protein>
    <submittedName>
        <fullName evidence="1">Cation-binding protein</fullName>
    </submittedName>
</protein>
<reference evidence="1" key="1">
    <citation type="journal article" date="2019" name="PLoS Negl. Trop. Dis.">
        <title>Revisiting the worldwide diversity of Leptospira species in the environment.</title>
        <authorList>
            <person name="Vincent A.T."/>
            <person name="Schiettekatte O."/>
            <person name="Bourhy P."/>
            <person name="Veyrier F.J."/>
            <person name="Picardeau M."/>
        </authorList>
    </citation>
    <scope>NUCLEOTIDE SEQUENCE [LARGE SCALE GENOMIC DNA]</scope>
    <source>
        <strain evidence="1">SSS9</strain>
    </source>
</reference>
<dbReference type="RefSeq" id="WP_135585675.1">
    <property type="nucleotide sequence ID" value="NZ_RQEP01000005.1"/>
</dbReference>
<accession>A0A4R9G998</accession>